<dbReference type="Pfam" id="PF04117">
    <property type="entry name" value="Mpv17_PMP22"/>
    <property type="match status" value="1"/>
</dbReference>
<dbReference type="GO" id="GO:0005737">
    <property type="term" value="C:cytoplasm"/>
    <property type="evidence" value="ECO:0007669"/>
    <property type="project" value="TreeGrafter"/>
</dbReference>
<dbReference type="PANTHER" id="PTHR11266:SF17">
    <property type="entry name" value="PROTEIN MPV17"/>
    <property type="match status" value="1"/>
</dbReference>
<evidence type="ECO:0000256" key="6">
    <source>
        <dbReference type="RuleBase" id="RU363053"/>
    </source>
</evidence>
<dbReference type="EMBL" id="BDSP01000007">
    <property type="protein sequence ID" value="GAX09503.1"/>
    <property type="molecule type" value="Genomic_DNA"/>
</dbReference>
<evidence type="ECO:0000256" key="1">
    <source>
        <dbReference type="ARBA" id="ARBA00004141"/>
    </source>
</evidence>
<keyword evidence="4" id="KW-1133">Transmembrane helix</keyword>
<proteinExistence type="inferred from homology"/>
<evidence type="ECO:0000256" key="5">
    <source>
        <dbReference type="ARBA" id="ARBA00023136"/>
    </source>
</evidence>
<evidence type="ECO:0008006" key="9">
    <source>
        <dbReference type="Google" id="ProtNLM"/>
    </source>
</evidence>
<accession>A0A1Z5J676</accession>
<organism evidence="7 8">
    <name type="scientific">Fistulifera solaris</name>
    <name type="common">Oleaginous diatom</name>
    <dbReference type="NCBI Taxonomy" id="1519565"/>
    <lineage>
        <taxon>Eukaryota</taxon>
        <taxon>Sar</taxon>
        <taxon>Stramenopiles</taxon>
        <taxon>Ochrophyta</taxon>
        <taxon>Bacillariophyta</taxon>
        <taxon>Bacillariophyceae</taxon>
        <taxon>Bacillariophycidae</taxon>
        <taxon>Naviculales</taxon>
        <taxon>Naviculaceae</taxon>
        <taxon>Fistulifera</taxon>
    </lineage>
</organism>
<reference evidence="7 8" key="1">
    <citation type="journal article" date="2015" name="Plant Cell">
        <title>Oil accumulation by the oleaginous diatom Fistulifera solaris as revealed by the genome and transcriptome.</title>
        <authorList>
            <person name="Tanaka T."/>
            <person name="Maeda Y."/>
            <person name="Veluchamy A."/>
            <person name="Tanaka M."/>
            <person name="Abida H."/>
            <person name="Marechal E."/>
            <person name="Bowler C."/>
            <person name="Muto M."/>
            <person name="Sunaga Y."/>
            <person name="Tanaka M."/>
            <person name="Yoshino T."/>
            <person name="Taniguchi T."/>
            <person name="Fukuda Y."/>
            <person name="Nemoto M."/>
            <person name="Matsumoto M."/>
            <person name="Wong P.S."/>
            <person name="Aburatani S."/>
            <person name="Fujibuchi W."/>
        </authorList>
    </citation>
    <scope>NUCLEOTIDE SEQUENCE [LARGE SCALE GENOMIC DNA]</scope>
    <source>
        <strain evidence="7 8">JPCC DA0580</strain>
    </source>
</reference>
<keyword evidence="3" id="KW-0812">Transmembrane</keyword>
<evidence type="ECO:0000256" key="3">
    <source>
        <dbReference type="ARBA" id="ARBA00022692"/>
    </source>
</evidence>
<dbReference type="OrthoDB" id="430207at2759"/>
<comment type="caution">
    <text evidence="7">The sequence shown here is derived from an EMBL/GenBank/DDBJ whole genome shotgun (WGS) entry which is preliminary data.</text>
</comment>
<sequence length="296" mass="34498">MYFMFASLPQKSTMMIFRHSVLQFRANSFKTTACHPRRTLEEMLSGYRSQTTVTTSSSSSNQTRFVSTSPLQRIWKVYSESLHEHPLFTKAIMAAAIFFVSDTASQYITRKDKNTFDWCLSRALSGSTFGIIATVGLHYWWGLLEAVVKKRLPLSTHRLANTATKVFLDQSIKAPLYIYTYFVLTKFLNEQMDGTSDWQKSWREANANAAEMLPSTMLQHWRVWIPVHSFNFYFVPLHHRVLVQNSILVFWSGYLSYLNHQKDQHVIVTDEKHDDKLTHRATSLHTRNASYKQSYR</sequence>
<gene>
    <name evidence="7" type="ORF">FisN_6Lh108</name>
</gene>
<evidence type="ECO:0000313" key="8">
    <source>
        <dbReference type="Proteomes" id="UP000198406"/>
    </source>
</evidence>
<name>A0A1Z5J676_FISSO</name>
<comment type="subcellular location">
    <subcellularLocation>
        <location evidence="1">Membrane</location>
        <topology evidence="1">Multi-pass membrane protein</topology>
    </subcellularLocation>
</comment>
<comment type="similarity">
    <text evidence="2 6">Belongs to the peroxisomal membrane protein PXMP2/4 family.</text>
</comment>
<dbReference type="AlphaFoldDB" id="A0A1Z5J676"/>
<evidence type="ECO:0000256" key="4">
    <source>
        <dbReference type="ARBA" id="ARBA00022989"/>
    </source>
</evidence>
<dbReference type="PANTHER" id="PTHR11266">
    <property type="entry name" value="PEROXISOMAL MEMBRANE PROTEIN 2, PXMP2 MPV17"/>
    <property type="match status" value="1"/>
</dbReference>
<keyword evidence="5" id="KW-0472">Membrane</keyword>
<evidence type="ECO:0000256" key="2">
    <source>
        <dbReference type="ARBA" id="ARBA00006824"/>
    </source>
</evidence>
<dbReference type="GO" id="GO:0016020">
    <property type="term" value="C:membrane"/>
    <property type="evidence" value="ECO:0007669"/>
    <property type="project" value="UniProtKB-SubCell"/>
</dbReference>
<dbReference type="InParanoid" id="A0A1Z5J676"/>
<dbReference type="Proteomes" id="UP000198406">
    <property type="component" value="Unassembled WGS sequence"/>
</dbReference>
<evidence type="ECO:0000313" key="7">
    <source>
        <dbReference type="EMBL" id="GAX09503.1"/>
    </source>
</evidence>
<keyword evidence="8" id="KW-1185">Reference proteome</keyword>
<dbReference type="InterPro" id="IPR007248">
    <property type="entry name" value="Mpv17_PMP22"/>
</dbReference>
<protein>
    <recommendedName>
        <fullName evidence="9">Protein Mpv17</fullName>
    </recommendedName>
</protein>